<dbReference type="Proteomes" id="UP001041814">
    <property type="component" value="Unassembled WGS sequence"/>
</dbReference>
<comment type="caution">
    <text evidence="4">The sequence shown here is derived from an EMBL/GenBank/DDBJ whole genome shotgun (WGS) entry which is preliminary data.</text>
</comment>
<feature type="binding site" evidence="3">
    <location>
        <position position="13"/>
    </location>
    <ligand>
        <name>Zn(2+)</name>
        <dbReference type="ChEBI" id="CHEBI:29105"/>
    </ligand>
</feature>
<name>A0ABS1DYF5_RUBGE</name>
<comment type="subunit">
    <text evidence="3">Interacts with GyrB.</text>
</comment>
<dbReference type="PANTHER" id="PTHR36150">
    <property type="entry name" value="DNA GYRASE INHIBITOR YACG"/>
    <property type="match status" value="1"/>
</dbReference>
<evidence type="ECO:0000313" key="5">
    <source>
        <dbReference type="Proteomes" id="UP001041814"/>
    </source>
</evidence>
<comment type="similarity">
    <text evidence="3">Belongs to the DNA gyrase inhibitor YacG family.</text>
</comment>
<dbReference type="HAMAP" id="MF_00649">
    <property type="entry name" value="DNA_gyrase_inhibitor_YacG"/>
    <property type="match status" value="1"/>
</dbReference>
<organism evidence="4 5">
    <name type="scientific">Rubrivivax gelatinosus</name>
    <name type="common">Rhodocyclus gelatinosus</name>
    <name type="synonym">Rhodopseudomonas gelatinosa</name>
    <dbReference type="NCBI Taxonomy" id="28068"/>
    <lineage>
        <taxon>Bacteria</taxon>
        <taxon>Pseudomonadati</taxon>
        <taxon>Pseudomonadota</taxon>
        <taxon>Betaproteobacteria</taxon>
        <taxon>Burkholderiales</taxon>
        <taxon>Sphaerotilaceae</taxon>
        <taxon>Rubrivivax</taxon>
    </lineage>
</organism>
<reference evidence="4" key="1">
    <citation type="submission" date="2017-08" db="EMBL/GenBank/DDBJ databases">
        <authorList>
            <person name="Imhoff J.F."/>
            <person name="Rahn T."/>
            <person name="Kuenzel S."/>
            <person name="Neulinger S.C."/>
        </authorList>
    </citation>
    <scope>NUCLEOTIDE SEQUENCE</scope>
    <source>
        <strain evidence="4">IM 151</strain>
    </source>
</reference>
<dbReference type="InterPro" id="IPR013088">
    <property type="entry name" value="Znf_NHR/GATA"/>
</dbReference>
<dbReference type="InterPro" id="IPR005584">
    <property type="entry name" value="DNA_gyrase_inhibitor_YacG"/>
</dbReference>
<gene>
    <name evidence="3" type="primary">yacG</name>
    <name evidence="4" type="ORF">CKO43_18130</name>
</gene>
<sequence length="67" mass="7219">MTASPRLVPCPACKKPSPFVPENRWRPFCSERCRNLDLGAWASESYRVAAAAPPDAGEDTPPPAAAH</sequence>
<proteinExistence type="inferred from homology"/>
<dbReference type="Gene3D" id="3.30.50.10">
    <property type="entry name" value="Erythroid Transcription Factor GATA-1, subunit A"/>
    <property type="match status" value="1"/>
</dbReference>
<dbReference type="SUPFAM" id="SSF57716">
    <property type="entry name" value="Glucocorticoid receptor-like (DNA-binding domain)"/>
    <property type="match status" value="1"/>
</dbReference>
<comment type="function">
    <text evidence="3">Inhibits all the catalytic activities of DNA gyrase by preventing its interaction with DNA. Acts by binding directly to the C-terminal domain of GyrB, which probably disrupts DNA binding by the gyrase.</text>
</comment>
<evidence type="ECO:0000256" key="2">
    <source>
        <dbReference type="ARBA" id="ARBA00022833"/>
    </source>
</evidence>
<feature type="binding site" evidence="3">
    <location>
        <position position="29"/>
    </location>
    <ligand>
        <name>Zn(2+)</name>
        <dbReference type="ChEBI" id="CHEBI:29105"/>
    </ligand>
</feature>
<comment type="cofactor">
    <cofactor evidence="3">
        <name>Zn(2+)</name>
        <dbReference type="ChEBI" id="CHEBI:29105"/>
    </cofactor>
    <text evidence="3">Binds 1 zinc ion.</text>
</comment>
<dbReference type="PANTHER" id="PTHR36150:SF1">
    <property type="entry name" value="DNA GYRASE INHIBITOR YACG"/>
    <property type="match status" value="1"/>
</dbReference>
<evidence type="ECO:0000256" key="3">
    <source>
        <dbReference type="HAMAP-Rule" id="MF_00649"/>
    </source>
</evidence>
<protein>
    <recommendedName>
        <fullName evidence="3">DNA gyrase inhibitor YacG</fullName>
    </recommendedName>
</protein>
<accession>A0ABS1DYF5</accession>
<keyword evidence="2 3" id="KW-0862">Zinc</keyword>
<feature type="binding site" evidence="3">
    <location>
        <position position="33"/>
    </location>
    <ligand>
        <name>Zn(2+)</name>
        <dbReference type="ChEBI" id="CHEBI:29105"/>
    </ligand>
</feature>
<keyword evidence="1 3" id="KW-0479">Metal-binding</keyword>
<evidence type="ECO:0000313" key="4">
    <source>
        <dbReference type="EMBL" id="MBK1714685.1"/>
    </source>
</evidence>
<dbReference type="RefSeq" id="WP_200379490.1">
    <property type="nucleotide sequence ID" value="NZ_NRRU01000077.1"/>
</dbReference>
<dbReference type="Pfam" id="PF03884">
    <property type="entry name" value="YacG"/>
    <property type="match status" value="1"/>
</dbReference>
<evidence type="ECO:0000256" key="1">
    <source>
        <dbReference type="ARBA" id="ARBA00022723"/>
    </source>
</evidence>
<reference evidence="4" key="2">
    <citation type="journal article" date="2020" name="Microorganisms">
        <title>Osmotic Adaptation and Compatible Solute Biosynthesis of Phototrophic Bacteria as Revealed from Genome Analyses.</title>
        <authorList>
            <person name="Imhoff J.F."/>
            <person name="Rahn T."/>
            <person name="Kunzel S."/>
            <person name="Keller A."/>
            <person name="Neulinger S.C."/>
        </authorList>
    </citation>
    <scope>NUCLEOTIDE SEQUENCE</scope>
    <source>
        <strain evidence="4">IM 151</strain>
    </source>
</reference>
<feature type="binding site" evidence="3">
    <location>
        <position position="10"/>
    </location>
    <ligand>
        <name>Zn(2+)</name>
        <dbReference type="ChEBI" id="CHEBI:29105"/>
    </ligand>
</feature>
<keyword evidence="5" id="KW-1185">Reference proteome</keyword>
<dbReference type="EMBL" id="NRRU01000077">
    <property type="protein sequence ID" value="MBK1714685.1"/>
    <property type="molecule type" value="Genomic_DNA"/>
</dbReference>